<evidence type="ECO:0000256" key="3">
    <source>
        <dbReference type="ARBA" id="ARBA00022723"/>
    </source>
</evidence>
<gene>
    <name evidence="5" type="ordered locus">VIT_17s0000g02870</name>
</gene>
<dbReference type="GO" id="GO:0032259">
    <property type="term" value="P:methylation"/>
    <property type="evidence" value="ECO:0000318"/>
    <property type="project" value="GO_Central"/>
</dbReference>
<dbReference type="Proteomes" id="UP000009183">
    <property type="component" value="Chromosome 17"/>
</dbReference>
<name>F6GTT3_VITVI</name>
<dbReference type="HOGENOM" id="CLU_019628_1_1_1"/>
<dbReference type="InterPro" id="IPR029063">
    <property type="entry name" value="SAM-dependent_MTases_sf"/>
</dbReference>
<keyword evidence="4" id="KW-0460">Magnesium</keyword>
<dbReference type="SUPFAM" id="SSF53335">
    <property type="entry name" value="S-adenosyl-L-methionine-dependent methyltransferases"/>
    <property type="match status" value="1"/>
</dbReference>
<dbReference type="AlphaFoldDB" id="F6GTT3"/>
<dbReference type="eggNOG" id="ENOG502RH1U">
    <property type="taxonomic scope" value="Eukaryota"/>
</dbReference>
<dbReference type="InterPro" id="IPR005299">
    <property type="entry name" value="MeTrfase_7"/>
</dbReference>
<dbReference type="InParanoid" id="F6GTT3"/>
<dbReference type="Gene3D" id="1.10.1200.270">
    <property type="entry name" value="Methyltransferase, alpha-helical capping domain"/>
    <property type="match status" value="1"/>
</dbReference>
<protein>
    <recommendedName>
        <fullName evidence="7">S-adenosylmethionine-dependent methyltransferase</fullName>
    </recommendedName>
</protein>
<proteinExistence type="predicted"/>
<dbReference type="PaxDb" id="29760-VIT_17s0000g02870.t01"/>
<dbReference type="GO" id="GO:0046872">
    <property type="term" value="F:metal ion binding"/>
    <property type="evidence" value="ECO:0007669"/>
    <property type="project" value="UniProtKB-KW"/>
</dbReference>
<dbReference type="GO" id="GO:0008757">
    <property type="term" value="F:S-adenosylmethionine-dependent methyltransferase activity"/>
    <property type="evidence" value="ECO:0000318"/>
    <property type="project" value="GO_Central"/>
</dbReference>
<keyword evidence="1" id="KW-0489">Methyltransferase</keyword>
<evidence type="ECO:0000256" key="1">
    <source>
        <dbReference type="ARBA" id="ARBA00022603"/>
    </source>
</evidence>
<evidence type="ECO:0000256" key="2">
    <source>
        <dbReference type="ARBA" id="ARBA00022679"/>
    </source>
</evidence>
<evidence type="ECO:0000256" key="4">
    <source>
        <dbReference type="ARBA" id="ARBA00022842"/>
    </source>
</evidence>
<keyword evidence="6" id="KW-1185">Reference proteome</keyword>
<reference evidence="6" key="1">
    <citation type="journal article" date="2007" name="Nature">
        <title>The grapevine genome sequence suggests ancestral hexaploidization in major angiosperm phyla.</title>
        <authorList>
            <consortium name="The French-Italian Public Consortium for Grapevine Genome Characterization."/>
            <person name="Jaillon O."/>
            <person name="Aury J.-M."/>
            <person name="Noel B."/>
            <person name="Policriti A."/>
            <person name="Clepet C."/>
            <person name="Casagrande A."/>
            <person name="Choisne N."/>
            <person name="Aubourg S."/>
            <person name="Vitulo N."/>
            <person name="Jubin C."/>
            <person name="Vezzi A."/>
            <person name="Legeai F."/>
            <person name="Hugueney P."/>
            <person name="Dasilva C."/>
            <person name="Horner D."/>
            <person name="Mica E."/>
            <person name="Jublot D."/>
            <person name="Poulain J."/>
            <person name="Bruyere C."/>
            <person name="Billault A."/>
            <person name="Segurens B."/>
            <person name="Gouyvenoux M."/>
            <person name="Ugarte E."/>
            <person name="Cattonaro F."/>
            <person name="Anthouard V."/>
            <person name="Vico V."/>
            <person name="Del Fabbro C."/>
            <person name="Alaux M."/>
            <person name="Di Gaspero G."/>
            <person name="Dumas V."/>
            <person name="Felice N."/>
            <person name="Paillard S."/>
            <person name="Juman I."/>
            <person name="Moroldo M."/>
            <person name="Scalabrin S."/>
            <person name="Canaguier A."/>
            <person name="Le Clainche I."/>
            <person name="Malacrida G."/>
            <person name="Durand E."/>
            <person name="Pesole G."/>
            <person name="Laucou V."/>
            <person name="Chatelet P."/>
            <person name="Merdinoglu D."/>
            <person name="Delledonne M."/>
            <person name="Pezzotti M."/>
            <person name="Lecharny A."/>
            <person name="Scarpelli C."/>
            <person name="Artiguenave F."/>
            <person name="Pe M.E."/>
            <person name="Valle G."/>
            <person name="Morgante M."/>
            <person name="Caboche M."/>
            <person name="Adam-Blondon A.-F."/>
            <person name="Weissenbach J."/>
            <person name="Quetier F."/>
            <person name="Wincker P."/>
        </authorList>
    </citation>
    <scope>NUCLEOTIDE SEQUENCE [LARGE SCALE GENOMIC DNA]</scope>
    <source>
        <strain evidence="6">cv. Pinot noir / PN40024</strain>
    </source>
</reference>
<evidence type="ECO:0000313" key="6">
    <source>
        <dbReference type="Proteomes" id="UP000009183"/>
    </source>
</evidence>
<keyword evidence="2" id="KW-0808">Transferase</keyword>
<organism evidence="5 6">
    <name type="scientific">Vitis vinifera</name>
    <name type="common">Grape</name>
    <dbReference type="NCBI Taxonomy" id="29760"/>
    <lineage>
        <taxon>Eukaryota</taxon>
        <taxon>Viridiplantae</taxon>
        <taxon>Streptophyta</taxon>
        <taxon>Embryophyta</taxon>
        <taxon>Tracheophyta</taxon>
        <taxon>Spermatophyta</taxon>
        <taxon>Magnoliopsida</taxon>
        <taxon>eudicotyledons</taxon>
        <taxon>Gunneridae</taxon>
        <taxon>Pentapetalae</taxon>
        <taxon>rosids</taxon>
        <taxon>Vitales</taxon>
        <taxon>Vitaceae</taxon>
        <taxon>Viteae</taxon>
        <taxon>Vitis</taxon>
    </lineage>
</organism>
<accession>F6GTT3</accession>
<dbReference type="Gene3D" id="3.40.50.150">
    <property type="entry name" value="Vaccinia Virus protein VP39"/>
    <property type="match status" value="2"/>
</dbReference>
<dbReference type="Pfam" id="PF03492">
    <property type="entry name" value="Methyltransf_7"/>
    <property type="match status" value="1"/>
</dbReference>
<dbReference type="InterPro" id="IPR042086">
    <property type="entry name" value="MeTrfase_capping"/>
</dbReference>
<evidence type="ECO:0008006" key="7">
    <source>
        <dbReference type="Google" id="ProtNLM"/>
    </source>
</evidence>
<dbReference type="PANTHER" id="PTHR31009">
    <property type="entry name" value="S-ADENOSYL-L-METHIONINE:CARBOXYL METHYLTRANSFERASE FAMILY PROTEIN"/>
    <property type="match status" value="1"/>
</dbReference>
<sequence>MKSGDGLHSYSNNSYFQRDIINAAMQIVGEAIVKIVDILKISPSTTIRVADLGCSVGPNTFFAMENILEAIELKCQNQGLDSQIPEFQVFFNDQTSNDFNSLFSSLPPNGRYHSAGVPGSFYSRLFPNHSLHIVHSSFSIQWLSRVPKKVVDRSSPAWNKGRIYYASAADEVVEAYSAQCAEDMARFLQARAQEIADGGLMILIFPARLDGIPHSQFSNNIMFDMLGCCLMDMAQKARNMGIVSEEKVDMFNLPLYFISAQELEAIIERNGCFSIEKMEILHPTITAQSLISTPHKGQAISFHIRAATEGLIKAHFGEEILDQLFDSYSRKVEDEYSLIVSAITLNYCAVKQQIESNDFASFRIVYSCAIEWLSGSPKEVVDRSSPAWNKGSVYYSTAAHGVVKAYSVQAHLRPTSISTFL</sequence>
<dbReference type="EMBL" id="FN594950">
    <property type="protein sequence ID" value="CCB43257.1"/>
    <property type="molecule type" value="Genomic_DNA"/>
</dbReference>
<evidence type="ECO:0000313" key="5">
    <source>
        <dbReference type="EMBL" id="CCB43257.1"/>
    </source>
</evidence>
<keyword evidence="3" id="KW-0479">Metal-binding</keyword>